<feature type="region of interest" description="Disordered" evidence="1">
    <location>
        <begin position="1"/>
        <end position="23"/>
    </location>
</feature>
<evidence type="ECO:0000313" key="2">
    <source>
        <dbReference type="EMBL" id="CAI2368993.1"/>
    </source>
</evidence>
<protein>
    <submittedName>
        <fullName evidence="2">Uncharacterized protein</fullName>
    </submittedName>
</protein>
<name>A0AAD1UGM1_EUPCR</name>
<comment type="caution">
    <text evidence="2">The sequence shown here is derived from an EMBL/GenBank/DDBJ whole genome shotgun (WGS) entry which is preliminary data.</text>
</comment>
<sequence>MSFNELDFCMPSPKNATDDESSRMCSKGTEERFADALRGSNHYIIPLEPDETMNSFDNFLSESSPEEAAVEEPVVKKIPDLSQRKDVLFKSIFRSVKKYYTKLFKESSDFYKHKSEKAKKANVKACVKNFIQKDLLFLNGSEGFHSVEIDELCEFMSRIIAPKSCTKSYTTYSCKKYINLLYKCIYNYNERNAAKLYTSEVMKHIFFFCLREENLEKMVQEDPNLARNSKLIKEKAKEVLDGFRSI</sequence>
<organism evidence="2 3">
    <name type="scientific">Euplotes crassus</name>
    <dbReference type="NCBI Taxonomy" id="5936"/>
    <lineage>
        <taxon>Eukaryota</taxon>
        <taxon>Sar</taxon>
        <taxon>Alveolata</taxon>
        <taxon>Ciliophora</taxon>
        <taxon>Intramacronucleata</taxon>
        <taxon>Spirotrichea</taxon>
        <taxon>Hypotrichia</taxon>
        <taxon>Euplotida</taxon>
        <taxon>Euplotidae</taxon>
        <taxon>Moneuplotes</taxon>
    </lineage>
</organism>
<proteinExistence type="predicted"/>
<dbReference type="EMBL" id="CAMPGE010010139">
    <property type="protein sequence ID" value="CAI2368993.1"/>
    <property type="molecule type" value="Genomic_DNA"/>
</dbReference>
<keyword evidence="3" id="KW-1185">Reference proteome</keyword>
<dbReference type="Proteomes" id="UP001295684">
    <property type="component" value="Unassembled WGS sequence"/>
</dbReference>
<accession>A0AAD1UGM1</accession>
<gene>
    <name evidence="2" type="ORF">ECRASSUSDP1_LOCUS10289</name>
</gene>
<reference evidence="2" key="1">
    <citation type="submission" date="2023-07" db="EMBL/GenBank/DDBJ databases">
        <authorList>
            <consortium name="AG Swart"/>
            <person name="Singh M."/>
            <person name="Singh A."/>
            <person name="Seah K."/>
            <person name="Emmerich C."/>
        </authorList>
    </citation>
    <scope>NUCLEOTIDE SEQUENCE</scope>
    <source>
        <strain evidence="2">DP1</strain>
    </source>
</reference>
<evidence type="ECO:0000256" key="1">
    <source>
        <dbReference type="SAM" id="MobiDB-lite"/>
    </source>
</evidence>
<dbReference type="AlphaFoldDB" id="A0AAD1UGM1"/>
<evidence type="ECO:0000313" key="3">
    <source>
        <dbReference type="Proteomes" id="UP001295684"/>
    </source>
</evidence>